<dbReference type="EMBL" id="JAPWDV010000001">
    <property type="protein sequence ID" value="KAJ6222328.1"/>
    <property type="molecule type" value="Genomic_DNA"/>
</dbReference>
<dbReference type="OMA" id="RINEMHA"/>
<proteinExistence type="inferred from homology"/>
<gene>
    <name evidence="8" type="ORF">RDWZM_000873</name>
</gene>
<dbReference type="PANTHER" id="PTHR15415:SF7">
    <property type="entry name" value="MICOS COMPLEX SUBUNIT MIC60"/>
    <property type="match status" value="1"/>
</dbReference>
<evidence type="ECO:0000256" key="4">
    <source>
        <dbReference type="ARBA" id="ARBA00022989"/>
    </source>
</evidence>
<keyword evidence="5 7" id="KW-0496">Mitochondrion</keyword>
<evidence type="ECO:0000256" key="3">
    <source>
        <dbReference type="ARBA" id="ARBA00022792"/>
    </source>
</evidence>
<comment type="subcellular location">
    <subcellularLocation>
        <location evidence="7">Mitochondrion inner membrane</location>
        <topology evidence="7">Single-pass membrane protein</topology>
    </subcellularLocation>
</comment>
<keyword evidence="4 7" id="KW-1133">Transmembrane helix</keyword>
<evidence type="ECO:0000256" key="5">
    <source>
        <dbReference type="ARBA" id="ARBA00023128"/>
    </source>
</evidence>
<dbReference type="InterPro" id="IPR019133">
    <property type="entry name" value="MIC60"/>
</dbReference>
<dbReference type="GO" id="GO:0061617">
    <property type="term" value="C:MICOS complex"/>
    <property type="evidence" value="ECO:0007669"/>
    <property type="project" value="TreeGrafter"/>
</dbReference>
<accession>A0A9Q0MBR9</accession>
<dbReference type="GO" id="GO:0042407">
    <property type="term" value="P:cristae formation"/>
    <property type="evidence" value="ECO:0007669"/>
    <property type="project" value="TreeGrafter"/>
</dbReference>
<protein>
    <recommendedName>
        <fullName evidence="7">MICOS complex subunit MIC60</fullName>
    </recommendedName>
    <alternativeName>
        <fullName evidence="7">Mitofilin</fullName>
    </alternativeName>
</protein>
<evidence type="ECO:0000256" key="7">
    <source>
        <dbReference type="RuleBase" id="RU363000"/>
    </source>
</evidence>
<reference evidence="8" key="1">
    <citation type="submission" date="2022-12" db="EMBL/GenBank/DDBJ databases">
        <title>Genome assemblies of Blomia tropicalis.</title>
        <authorList>
            <person name="Cui Y."/>
        </authorList>
    </citation>
    <scope>NUCLEOTIDE SEQUENCE</scope>
    <source>
        <tissue evidence="8">Adult mites</tissue>
    </source>
</reference>
<keyword evidence="9" id="KW-1185">Reference proteome</keyword>
<sequence>MNRLMQKSIEKILLNRQSFVQYQRYYSSQRSSSKLKISLIGGGALTAATTLTLIYANYDPKFRSQLVSYLPFINTLLSEDSKQNAAANAYEESLIKPKIQQQQSIKHEVKKVEKPSENVVPKDEKPSIVPSVVPTNVQTTKESNLLEEKEIKSEIAKTFEKAMAEENIQINSKGYGENELRIQLKRQLYVFQEYFKEQFILYKTELKRKLETDLKNKVLQEKAKIADDFEDSFTKLRQMESLLEVRDHLDKQEKATKGLWLISQTLTNLLEHDRSSLNEEPNPIQINETINCIRKMIQDHFENEALIKLALENMPENAVTNGVYSEEDLIRRFNKVEKICNQVSLIDNEYTTLFGYLKSFAYSYIRPLQQIEYELSMNPIHFKSISQDELEGKKVVDPKEWDTYDILQRVRLSIENRNLEMALRYANQLSGEPRKIASDWIRDTREHLEVKQAVRVVQSKIASINLHQMTFAQ</sequence>
<evidence type="ECO:0000256" key="2">
    <source>
        <dbReference type="ARBA" id="ARBA00022692"/>
    </source>
</evidence>
<evidence type="ECO:0000313" key="8">
    <source>
        <dbReference type="EMBL" id="KAJ6222328.1"/>
    </source>
</evidence>
<keyword evidence="6 7" id="KW-0472">Membrane</keyword>
<comment type="similarity">
    <text evidence="1 7">Belongs to the MICOS complex subunit Mic60 family.</text>
</comment>
<organism evidence="8 9">
    <name type="scientific">Blomia tropicalis</name>
    <name type="common">Mite</name>
    <dbReference type="NCBI Taxonomy" id="40697"/>
    <lineage>
        <taxon>Eukaryota</taxon>
        <taxon>Metazoa</taxon>
        <taxon>Ecdysozoa</taxon>
        <taxon>Arthropoda</taxon>
        <taxon>Chelicerata</taxon>
        <taxon>Arachnida</taxon>
        <taxon>Acari</taxon>
        <taxon>Acariformes</taxon>
        <taxon>Sarcoptiformes</taxon>
        <taxon>Astigmata</taxon>
        <taxon>Glycyphagoidea</taxon>
        <taxon>Echimyopodidae</taxon>
        <taxon>Blomia</taxon>
    </lineage>
</organism>
<evidence type="ECO:0000256" key="6">
    <source>
        <dbReference type="ARBA" id="ARBA00023136"/>
    </source>
</evidence>
<dbReference type="PANTHER" id="PTHR15415">
    <property type="entry name" value="MITOFILIN"/>
    <property type="match status" value="1"/>
</dbReference>
<comment type="subunit">
    <text evidence="7">Component of the mitochondrial contact site and cristae organizing system (MICOS) complex.</text>
</comment>
<evidence type="ECO:0000313" key="9">
    <source>
        <dbReference type="Proteomes" id="UP001142055"/>
    </source>
</evidence>
<evidence type="ECO:0000256" key="1">
    <source>
        <dbReference type="ARBA" id="ARBA00010877"/>
    </source>
</evidence>
<keyword evidence="3 7" id="KW-0999">Mitochondrion inner membrane</keyword>
<keyword evidence="2 7" id="KW-0812">Transmembrane</keyword>
<dbReference type="Proteomes" id="UP001142055">
    <property type="component" value="Chromosome 1"/>
</dbReference>
<comment type="caution">
    <text evidence="8">The sequence shown here is derived from an EMBL/GenBank/DDBJ whole genome shotgun (WGS) entry which is preliminary data.</text>
</comment>
<comment type="function">
    <text evidence="7">Component of the MICOS complex, a large protein complex of the mitochondrial inner membrane that plays crucial roles in the maintenance of crista junctions, inner membrane architecture, and formation of contact sites to the outer membrane.</text>
</comment>
<dbReference type="Pfam" id="PF09731">
    <property type="entry name" value="Mitofilin"/>
    <property type="match status" value="1"/>
</dbReference>
<name>A0A9Q0MBR9_BLOTA</name>
<dbReference type="AlphaFoldDB" id="A0A9Q0MBR9"/>
<feature type="transmembrane region" description="Helical" evidence="7">
    <location>
        <begin position="37"/>
        <end position="58"/>
    </location>
</feature>